<evidence type="ECO:0000256" key="11">
    <source>
        <dbReference type="ARBA" id="ARBA00023170"/>
    </source>
</evidence>
<feature type="binding site" evidence="13">
    <location>
        <position position="110"/>
    </location>
    <ligand>
        <name>ATP</name>
        <dbReference type="ChEBI" id="CHEBI:30616"/>
    </ligand>
</feature>
<evidence type="ECO:0000256" key="7">
    <source>
        <dbReference type="ARBA" id="ARBA00022741"/>
    </source>
</evidence>
<evidence type="ECO:0000259" key="14">
    <source>
        <dbReference type="PROSITE" id="PS50011"/>
    </source>
</evidence>
<comment type="subcellular location">
    <subcellularLocation>
        <location evidence="1">Cell membrane</location>
        <topology evidence="1">Single-pass type I membrane protein</topology>
    </subcellularLocation>
</comment>
<dbReference type="AlphaFoldDB" id="A0AAD8KZX9"/>
<dbReference type="InterPro" id="IPR050823">
    <property type="entry name" value="Plant_Ser_Thr_Prot_Kinase"/>
</dbReference>
<dbReference type="Gene3D" id="3.30.200.20">
    <property type="entry name" value="Phosphorylase Kinase, domain 1"/>
    <property type="match status" value="1"/>
</dbReference>
<dbReference type="SUPFAM" id="SSF56112">
    <property type="entry name" value="Protein kinase-like (PK-like)"/>
    <property type="match status" value="1"/>
</dbReference>
<evidence type="ECO:0000256" key="1">
    <source>
        <dbReference type="ARBA" id="ARBA00004251"/>
    </source>
</evidence>
<dbReference type="EMBL" id="JAUHHV010000003">
    <property type="protein sequence ID" value="KAK1429402.1"/>
    <property type="molecule type" value="Genomic_DNA"/>
</dbReference>
<evidence type="ECO:0000256" key="8">
    <source>
        <dbReference type="ARBA" id="ARBA00022840"/>
    </source>
</evidence>
<dbReference type="PANTHER" id="PTHR45621">
    <property type="entry name" value="OS01G0588500 PROTEIN-RELATED"/>
    <property type="match status" value="1"/>
</dbReference>
<keyword evidence="16" id="KW-1185">Reference proteome</keyword>
<keyword evidence="11" id="KW-0675">Receptor</keyword>
<dbReference type="InterPro" id="IPR011009">
    <property type="entry name" value="Kinase-like_dom_sf"/>
</dbReference>
<dbReference type="PROSITE" id="PS00107">
    <property type="entry name" value="PROTEIN_KINASE_ATP"/>
    <property type="match status" value="1"/>
</dbReference>
<evidence type="ECO:0000256" key="10">
    <source>
        <dbReference type="ARBA" id="ARBA00023136"/>
    </source>
</evidence>
<accession>A0AAD8KZX9</accession>
<keyword evidence="7 13" id="KW-0547">Nucleotide-binding</keyword>
<comment type="caution">
    <text evidence="15">The sequence shown here is derived from an EMBL/GenBank/DDBJ whole genome shotgun (WGS) entry which is preliminary data.</text>
</comment>
<keyword evidence="12" id="KW-0325">Glycoprotein</keyword>
<sequence length="369" mass="41410">MVFNFRCFSIGVGARETESDDNFVTAPSRFDLRPSGSAPTSRNVDYIRSGVPNLNGRSSNLRVFTLAELNKATKNFDPSTKLGEGGFGSVHSGTIKRLEHPFDDIRVAVKCGKKGLKGQRQWQTEVDFLGEIEHQNLVKLIGYCYEEHGNESNWLLVYEYMSNGSLDGHLSGKSKKHLSWPMRLKIARDAANGLKYLHEGMGPNKQIIFRDFKPSNVLLDDDWNAKLSDFGLVREGPQDGRSHVSTLVVGTKGYAAPEYVQTGRLTFKADVWSYGIFLQELITGQRPISQKNSEIDPECMRWVCCYAGPGKSRLIFDPKLKGEYNVRSMQIITSIADNCLVKDPKSRPTMSEVLEMVDQAIALENQHHL</sequence>
<comment type="similarity">
    <text evidence="2">In the N-terminal section; belongs to the leguminous lectin family.</text>
</comment>
<evidence type="ECO:0000256" key="5">
    <source>
        <dbReference type="ARBA" id="ARBA00022692"/>
    </source>
</evidence>
<dbReference type="Gene3D" id="1.10.510.10">
    <property type="entry name" value="Transferase(Phosphotransferase) domain 1"/>
    <property type="match status" value="1"/>
</dbReference>
<gene>
    <name evidence="15" type="ORF">QVD17_11611</name>
</gene>
<dbReference type="Pfam" id="PF00069">
    <property type="entry name" value="Pkinase"/>
    <property type="match status" value="1"/>
</dbReference>
<evidence type="ECO:0000256" key="13">
    <source>
        <dbReference type="PROSITE-ProRule" id="PRU10141"/>
    </source>
</evidence>
<keyword evidence="10" id="KW-0472">Membrane</keyword>
<keyword evidence="5" id="KW-0812">Transmembrane</keyword>
<keyword evidence="4" id="KW-1003">Cell membrane</keyword>
<dbReference type="InterPro" id="IPR000719">
    <property type="entry name" value="Prot_kinase_dom"/>
</dbReference>
<evidence type="ECO:0000256" key="9">
    <source>
        <dbReference type="ARBA" id="ARBA00022989"/>
    </source>
</evidence>
<dbReference type="PROSITE" id="PS50011">
    <property type="entry name" value="PROTEIN_KINASE_DOM"/>
    <property type="match status" value="1"/>
</dbReference>
<dbReference type="GO" id="GO:0005524">
    <property type="term" value="F:ATP binding"/>
    <property type="evidence" value="ECO:0007669"/>
    <property type="project" value="UniProtKB-UniRule"/>
</dbReference>
<evidence type="ECO:0000256" key="12">
    <source>
        <dbReference type="ARBA" id="ARBA00023180"/>
    </source>
</evidence>
<evidence type="ECO:0000256" key="3">
    <source>
        <dbReference type="ARBA" id="ARBA00010217"/>
    </source>
</evidence>
<proteinExistence type="inferred from homology"/>
<dbReference type="FunFam" id="1.10.510.10:FF:000240">
    <property type="entry name" value="Lectin-domain containing receptor kinase A4.3"/>
    <property type="match status" value="1"/>
</dbReference>
<keyword evidence="9" id="KW-1133">Transmembrane helix</keyword>
<dbReference type="GO" id="GO:0002229">
    <property type="term" value="P:defense response to oomycetes"/>
    <property type="evidence" value="ECO:0007669"/>
    <property type="project" value="UniProtKB-ARBA"/>
</dbReference>
<evidence type="ECO:0000256" key="2">
    <source>
        <dbReference type="ARBA" id="ARBA00008536"/>
    </source>
</evidence>
<keyword evidence="6" id="KW-0732">Signal</keyword>
<reference evidence="15" key="1">
    <citation type="journal article" date="2023" name="bioRxiv">
        <title>Improved chromosome-level genome assembly for marigold (Tagetes erecta).</title>
        <authorList>
            <person name="Jiang F."/>
            <person name="Yuan L."/>
            <person name="Wang S."/>
            <person name="Wang H."/>
            <person name="Xu D."/>
            <person name="Wang A."/>
            <person name="Fan W."/>
        </authorList>
    </citation>
    <scope>NUCLEOTIDE SEQUENCE</scope>
    <source>
        <strain evidence="15">WSJ</strain>
        <tissue evidence="15">Leaf</tissue>
    </source>
</reference>
<protein>
    <recommendedName>
        <fullName evidence="14">Protein kinase domain-containing protein</fullName>
    </recommendedName>
</protein>
<feature type="domain" description="Protein kinase" evidence="14">
    <location>
        <begin position="76"/>
        <end position="361"/>
    </location>
</feature>
<dbReference type="Proteomes" id="UP001229421">
    <property type="component" value="Unassembled WGS sequence"/>
</dbReference>
<evidence type="ECO:0000256" key="4">
    <source>
        <dbReference type="ARBA" id="ARBA00022475"/>
    </source>
</evidence>
<dbReference type="GO" id="GO:0004672">
    <property type="term" value="F:protein kinase activity"/>
    <property type="evidence" value="ECO:0007669"/>
    <property type="project" value="InterPro"/>
</dbReference>
<organism evidence="15 16">
    <name type="scientific">Tagetes erecta</name>
    <name type="common">African marigold</name>
    <dbReference type="NCBI Taxonomy" id="13708"/>
    <lineage>
        <taxon>Eukaryota</taxon>
        <taxon>Viridiplantae</taxon>
        <taxon>Streptophyta</taxon>
        <taxon>Embryophyta</taxon>
        <taxon>Tracheophyta</taxon>
        <taxon>Spermatophyta</taxon>
        <taxon>Magnoliopsida</taxon>
        <taxon>eudicotyledons</taxon>
        <taxon>Gunneridae</taxon>
        <taxon>Pentapetalae</taxon>
        <taxon>asterids</taxon>
        <taxon>campanulids</taxon>
        <taxon>Asterales</taxon>
        <taxon>Asteraceae</taxon>
        <taxon>Asteroideae</taxon>
        <taxon>Heliantheae alliance</taxon>
        <taxon>Tageteae</taxon>
        <taxon>Tagetes</taxon>
    </lineage>
</organism>
<evidence type="ECO:0000313" key="15">
    <source>
        <dbReference type="EMBL" id="KAK1429402.1"/>
    </source>
</evidence>
<dbReference type="InterPro" id="IPR017441">
    <property type="entry name" value="Protein_kinase_ATP_BS"/>
</dbReference>
<dbReference type="GO" id="GO:0005886">
    <property type="term" value="C:plasma membrane"/>
    <property type="evidence" value="ECO:0007669"/>
    <property type="project" value="UniProtKB-SubCell"/>
</dbReference>
<name>A0AAD8KZX9_TARER</name>
<keyword evidence="8 13" id="KW-0067">ATP-binding</keyword>
<evidence type="ECO:0000313" key="16">
    <source>
        <dbReference type="Proteomes" id="UP001229421"/>
    </source>
</evidence>
<comment type="similarity">
    <text evidence="3">In the C-terminal section; belongs to the protein kinase superfamily. Ser/Thr protein kinase family.</text>
</comment>
<evidence type="ECO:0000256" key="6">
    <source>
        <dbReference type="ARBA" id="ARBA00022729"/>
    </source>
</evidence>